<dbReference type="EMBL" id="LHPF02000001">
    <property type="protein sequence ID" value="PSC76207.1"/>
    <property type="molecule type" value="Genomic_DNA"/>
</dbReference>
<dbReference type="GO" id="GO:0003779">
    <property type="term" value="F:actin binding"/>
    <property type="evidence" value="ECO:0007669"/>
    <property type="project" value="InterPro"/>
</dbReference>
<evidence type="ECO:0000256" key="2">
    <source>
        <dbReference type="SAM" id="MobiDB-lite"/>
    </source>
</evidence>
<evidence type="ECO:0000256" key="1">
    <source>
        <dbReference type="ARBA" id="ARBA00007659"/>
    </source>
</evidence>
<proteinExistence type="inferred from homology"/>
<dbReference type="AlphaFoldDB" id="A0A2P6VQ58"/>
<dbReference type="PROSITE" id="PS51329">
    <property type="entry name" value="C_CAP_COFACTOR_C"/>
    <property type="match status" value="1"/>
</dbReference>
<dbReference type="Pfam" id="PF00326">
    <property type="entry name" value="Peptidase_S9"/>
    <property type="match status" value="1"/>
</dbReference>
<dbReference type="InterPro" id="IPR050585">
    <property type="entry name" value="Xaa-Pro_dipeptidyl-ppase/CocE"/>
</dbReference>
<dbReference type="OrthoDB" id="416344at2759"/>
<feature type="domain" description="C-CAP/cofactor C-like" evidence="3">
    <location>
        <begin position="364"/>
        <end position="507"/>
    </location>
</feature>
<evidence type="ECO:0000313" key="4">
    <source>
        <dbReference type="EMBL" id="PSC76207.1"/>
    </source>
</evidence>
<reference evidence="4 5" key="1">
    <citation type="journal article" date="2018" name="Plant J.">
        <title>Genome sequences of Chlorella sorokiniana UTEX 1602 and Micractinium conductrix SAG 241.80: implications to maltose excretion by a green alga.</title>
        <authorList>
            <person name="Arriola M.B."/>
            <person name="Velmurugan N."/>
            <person name="Zhang Y."/>
            <person name="Plunkett M.H."/>
            <person name="Hondzo H."/>
            <person name="Barney B.M."/>
        </authorList>
    </citation>
    <scope>NUCLEOTIDE SEQUENCE [LARGE SCALE GENOMIC DNA]</scope>
    <source>
        <strain evidence="4 5">SAG 241.80</strain>
    </source>
</reference>
<dbReference type="InterPro" id="IPR036222">
    <property type="entry name" value="CAP_N_sf"/>
</dbReference>
<protein>
    <submittedName>
        <fullName evidence="4">Dipeptidyl aminopeptidase acylaminoacyl peptidase</fullName>
    </submittedName>
</protein>
<dbReference type="InterPro" id="IPR013912">
    <property type="entry name" value="Adenylate_cyclase-assoc_CAP_C"/>
</dbReference>
<dbReference type="GO" id="GO:0008236">
    <property type="term" value="F:serine-type peptidase activity"/>
    <property type="evidence" value="ECO:0007669"/>
    <property type="project" value="InterPro"/>
</dbReference>
<dbReference type="SUPFAM" id="SSF82171">
    <property type="entry name" value="DPP6 N-terminal domain-like"/>
    <property type="match status" value="1"/>
</dbReference>
<dbReference type="InterPro" id="IPR013992">
    <property type="entry name" value="Adenylate_cyclase-assoc_CAP_N"/>
</dbReference>
<comment type="similarity">
    <text evidence="1">Belongs to the CAP family.</text>
</comment>
<dbReference type="GO" id="GO:0004177">
    <property type="term" value="F:aminopeptidase activity"/>
    <property type="evidence" value="ECO:0007669"/>
    <property type="project" value="UniProtKB-KW"/>
</dbReference>
<dbReference type="Proteomes" id="UP000239649">
    <property type="component" value="Unassembled WGS sequence"/>
</dbReference>
<dbReference type="FunFam" id="1.25.40.330:FF:000001">
    <property type="entry name" value="Adenylyl cyclase-associated protein"/>
    <property type="match status" value="1"/>
</dbReference>
<evidence type="ECO:0000313" key="5">
    <source>
        <dbReference type="Proteomes" id="UP000239649"/>
    </source>
</evidence>
<dbReference type="InterPro" id="IPR017901">
    <property type="entry name" value="C-CAP_CF_C-like"/>
</dbReference>
<dbReference type="Pfam" id="PF01213">
    <property type="entry name" value="CAP_N-CM"/>
    <property type="match status" value="1"/>
</dbReference>
<keyword evidence="4" id="KW-0645">Protease</keyword>
<dbReference type="Pfam" id="PF21938">
    <property type="entry name" value="CAP_N"/>
    <property type="match status" value="1"/>
</dbReference>
<dbReference type="InterPro" id="IPR001375">
    <property type="entry name" value="Peptidase_S9_cat"/>
</dbReference>
<dbReference type="InterPro" id="IPR029058">
    <property type="entry name" value="AB_hydrolase_fold"/>
</dbReference>
<feature type="region of interest" description="Disordered" evidence="2">
    <location>
        <begin position="326"/>
        <end position="345"/>
    </location>
</feature>
<dbReference type="SMART" id="SM00673">
    <property type="entry name" value="CARP"/>
    <property type="match status" value="2"/>
</dbReference>
<comment type="caution">
    <text evidence="4">The sequence shown here is derived from an EMBL/GenBank/DDBJ whole genome shotgun (WGS) entry which is preliminary data.</text>
</comment>
<organism evidence="4 5">
    <name type="scientific">Micractinium conductrix</name>
    <dbReference type="NCBI Taxonomy" id="554055"/>
    <lineage>
        <taxon>Eukaryota</taxon>
        <taxon>Viridiplantae</taxon>
        <taxon>Chlorophyta</taxon>
        <taxon>core chlorophytes</taxon>
        <taxon>Trebouxiophyceae</taxon>
        <taxon>Chlorellales</taxon>
        <taxon>Chlorellaceae</taxon>
        <taxon>Chlorella clade</taxon>
        <taxon>Micractinium</taxon>
    </lineage>
</organism>
<keyword evidence="4" id="KW-0031">Aminopeptidase</keyword>
<dbReference type="SUPFAM" id="SSF53474">
    <property type="entry name" value="alpha/beta-Hydrolases"/>
    <property type="match status" value="1"/>
</dbReference>
<dbReference type="Gene3D" id="3.40.50.1820">
    <property type="entry name" value="alpha/beta hydrolase"/>
    <property type="match status" value="1"/>
</dbReference>
<dbReference type="InterPro" id="IPR011042">
    <property type="entry name" value="6-blade_b-propeller_TolB-like"/>
</dbReference>
<gene>
    <name evidence="4" type="primary">g596</name>
    <name evidence="4" type="ORF">C2E20_0596</name>
</gene>
<evidence type="ECO:0000259" key="3">
    <source>
        <dbReference type="PROSITE" id="PS51329"/>
    </source>
</evidence>
<dbReference type="InterPro" id="IPR006599">
    <property type="entry name" value="CARP_motif"/>
</dbReference>
<dbReference type="SUPFAM" id="SSF69340">
    <property type="entry name" value="C-terminal domain of adenylylcyclase associated protein"/>
    <property type="match status" value="1"/>
</dbReference>
<sequence>MDAAVSRLEAATGRLEALEVRLASLTTGGSVRSIPGPGAAAAHASAPAPPAASAAGTPLEAYRGLLAKQLATLVEAGEAVGGQVLVATRVLAEGFLREASVVEAFACCRKPSDAELQELVAPFGERMVAASELSSGPKSPYQNHFKLVSEAMQALSWVVYTGPDCGMRAPAQHVEDAASAADFYANKVLMEWRAKDPAHAGWVQALKSLMGALKDFCWQHFPAGPTWNAAGVPVKGFSPGTAARGASAAAAAPAPAAATAATAAPPKPPAAAPRPPPPPPPDALLDRKPAAAAAAPGGGGGNLMAALFADINKGSTVTSGLRKVTDDMKTKNQTERSGAVPAGTAAAAAAAAAPAVGGARGKAPPRPPRLECEQGRKWVVENQVGNRDIIIENTEPRQTVYIFNCSNSTIRVRGKVNAITLDSCSRTGLLFDMVVATCELVNSSSVEVQCTGAVPTVAVDKCDGCQLYLPRGSLEATDITTAKSSEVNVIVPGATDDADPVESAIPEQFVTRYRAGRWLTEPAATRAPPTIAAGTRRLTAAAASGSSTADSTATAASQPAMAPLERQYGEWESPITSELITSATKRLGGVSFSPGGDLFWLEGRPTEQGRQVLVRRPAGGGAPTDVTPPPDSGLNVRTRVQEYGGGEYVAGPAAVYFSNFGDQRLCVQDLSSGGAPPGAPRPLTAADSKQRFADGDVDEARNRLLCVVEDHSGDGEAVTSVGAVDLQSGAVTTLVSGADFYACPRLSPDGSKLAWVTWQHPNMPWDDTQLWVADVAPDGSVGAQRKVAGRAGESVVLPQWGPDGSLYFISDAPDGWWNLKMLGADAEVQAVLPMAAEFAAPMWVFGQRPYLVLSTGHILAVYSDPKKAGSTLALIDPATRSTSELATPFTSFSGPTLAVHEAPDGGALRVAAAAGSALQPAAVVLLEVDGVEALKGCGPGDWQVVRTSADIQVDAGYLSEPQAIEFPTEGGRTAFLNYYAPKNKDFAAPEGALPPLLVKIHGGPTSQASTAFNLGMQYWTSRGFAVADINYGGSTGYGRAFRQRLCSSWGIVDVDDCSNAARHLVKAGLADPARLCIDGGSAGGYTTLACLAFRDVFSAGASHYGVADLELLAKDTHKFESRYLDGLIGPYPEAKATYEQRSPINALDGFTKPVAFFQGLEDKVVPPNQAEEMFAALTARGIPTALVLFEGEQHGFRQAPNIRRALDGELYFYGRVLGFQPALPADFDPIEIVNAAA</sequence>
<dbReference type="SUPFAM" id="SSF101278">
    <property type="entry name" value="N-terminal domain of adenylylcyclase associated protein, CAP"/>
    <property type="match status" value="1"/>
</dbReference>
<feature type="compositionally biased region" description="Pro residues" evidence="2">
    <location>
        <begin position="265"/>
        <end position="282"/>
    </location>
</feature>
<dbReference type="STRING" id="554055.A0A2P6VQ58"/>
<accession>A0A2P6VQ58</accession>
<dbReference type="Pfam" id="PF08603">
    <property type="entry name" value="CAP_C"/>
    <property type="match status" value="1"/>
</dbReference>
<dbReference type="PANTHER" id="PTHR43056:SF5">
    <property type="entry name" value="PEPTIDASE S9 PROLYL OLIGOPEPTIDASE CATALYTIC DOMAIN-CONTAINING PROTEIN"/>
    <property type="match status" value="1"/>
</dbReference>
<keyword evidence="4" id="KW-0378">Hydrolase</keyword>
<dbReference type="Gene3D" id="2.120.10.30">
    <property type="entry name" value="TolB, C-terminal domain"/>
    <property type="match status" value="1"/>
</dbReference>
<keyword evidence="5" id="KW-1185">Reference proteome</keyword>
<dbReference type="Gene3D" id="2.160.20.70">
    <property type="match status" value="1"/>
</dbReference>
<dbReference type="Gene3D" id="1.25.40.330">
    <property type="entry name" value="Adenylate cyclase-associated CAP, N-terminal domain"/>
    <property type="match status" value="1"/>
</dbReference>
<dbReference type="GO" id="GO:0006508">
    <property type="term" value="P:proteolysis"/>
    <property type="evidence" value="ECO:0007669"/>
    <property type="project" value="InterPro"/>
</dbReference>
<dbReference type="PANTHER" id="PTHR43056">
    <property type="entry name" value="PEPTIDASE S9 PROLYL OLIGOPEPTIDASE"/>
    <property type="match status" value="1"/>
</dbReference>
<dbReference type="GO" id="GO:0007010">
    <property type="term" value="P:cytoskeleton organization"/>
    <property type="evidence" value="ECO:0007669"/>
    <property type="project" value="InterPro"/>
</dbReference>
<dbReference type="InterPro" id="IPR036223">
    <property type="entry name" value="CAP_C_sf"/>
</dbReference>
<dbReference type="InterPro" id="IPR016098">
    <property type="entry name" value="CAP/MinC_C"/>
</dbReference>
<name>A0A2P6VQ58_9CHLO</name>
<dbReference type="InterPro" id="IPR053950">
    <property type="entry name" value="CAP_N"/>
</dbReference>
<feature type="region of interest" description="Disordered" evidence="2">
    <location>
        <begin position="258"/>
        <end position="297"/>
    </location>
</feature>